<comment type="caution">
    <text evidence="5">The sequence shown here is derived from an EMBL/GenBank/DDBJ whole genome shotgun (WGS) entry which is preliminary data.</text>
</comment>
<accession>A0ABN3SMQ7</accession>
<evidence type="ECO:0000256" key="1">
    <source>
        <dbReference type="ARBA" id="ARBA00023015"/>
    </source>
</evidence>
<dbReference type="InterPro" id="IPR046335">
    <property type="entry name" value="LacI/GalR-like_sensor"/>
</dbReference>
<dbReference type="SUPFAM" id="SSF53822">
    <property type="entry name" value="Periplasmic binding protein-like I"/>
    <property type="match status" value="1"/>
</dbReference>
<feature type="domain" description="Transcriptional regulator LacI/GalR-like sensor" evidence="4">
    <location>
        <begin position="7"/>
        <end position="79"/>
    </location>
</feature>
<dbReference type="EMBL" id="BAAATE010000021">
    <property type="protein sequence ID" value="GAA2680757.1"/>
    <property type="molecule type" value="Genomic_DNA"/>
</dbReference>
<dbReference type="PANTHER" id="PTHR30146">
    <property type="entry name" value="LACI-RELATED TRANSCRIPTIONAL REPRESSOR"/>
    <property type="match status" value="1"/>
</dbReference>
<dbReference type="RefSeq" id="WP_346151740.1">
    <property type="nucleotide sequence ID" value="NZ_BAAATE010000021.1"/>
</dbReference>
<evidence type="ECO:0000313" key="5">
    <source>
        <dbReference type="EMBL" id="GAA2680757.1"/>
    </source>
</evidence>
<reference evidence="5 6" key="1">
    <citation type="journal article" date="2019" name="Int. J. Syst. Evol. Microbiol.">
        <title>The Global Catalogue of Microorganisms (GCM) 10K type strain sequencing project: providing services to taxonomists for standard genome sequencing and annotation.</title>
        <authorList>
            <consortium name="The Broad Institute Genomics Platform"/>
            <consortium name="The Broad Institute Genome Sequencing Center for Infectious Disease"/>
            <person name="Wu L."/>
            <person name="Ma J."/>
        </authorList>
    </citation>
    <scope>NUCLEOTIDE SEQUENCE [LARGE SCALE GENOMIC DNA]</scope>
    <source>
        <strain evidence="5 6">JCM 6835</strain>
    </source>
</reference>
<dbReference type="Proteomes" id="UP001501666">
    <property type="component" value="Unassembled WGS sequence"/>
</dbReference>
<evidence type="ECO:0000313" key="6">
    <source>
        <dbReference type="Proteomes" id="UP001501666"/>
    </source>
</evidence>
<gene>
    <name evidence="5" type="ORF">GCM10010412_065160</name>
</gene>
<dbReference type="InterPro" id="IPR028082">
    <property type="entry name" value="Peripla_BP_I"/>
</dbReference>
<organism evidence="5 6">
    <name type="scientific">Nonomuraea recticatena</name>
    <dbReference type="NCBI Taxonomy" id="46178"/>
    <lineage>
        <taxon>Bacteria</taxon>
        <taxon>Bacillati</taxon>
        <taxon>Actinomycetota</taxon>
        <taxon>Actinomycetes</taxon>
        <taxon>Streptosporangiales</taxon>
        <taxon>Streptosporangiaceae</taxon>
        <taxon>Nonomuraea</taxon>
    </lineage>
</organism>
<protein>
    <recommendedName>
        <fullName evidence="4">Transcriptional regulator LacI/GalR-like sensor domain-containing protein</fullName>
    </recommendedName>
</protein>
<dbReference type="Pfam" id="PF13377">
    <property type="entry name" value="Peripla_BP_3"/>
    <property type="match status" value="1"/>
</dbReference>
<dbReference type="PANTHER" id="PTHR30146:SF109">
    <property type="entry name" value="HTH-TYPE TRANSCRIPTIONAL REGULATOR GALS"/>
    <property type="match status" value="1"/>
</dbReference>
<evidence type="ECO:0000256" key="2">
    <source>
        <dbReference type="ARBA" id="ARBA00023125"/>
    </source>
</evidence>
<evidence type="ECO:0000259" key="4">
    <source>
        <dbReference type="Pfam" id="PF13377"/>
    </source>
</evidence>
<keyword evidence="2" id="KW-0238">DNA-binding</keyword>
<keyword evidence="3" id="KW-0804">Transcription</keyword>
<keyword evidence="1" id="KW-0805">Transcription regulation</keyword>
<sequence length="80" mass="8393">MTVFGVDGLFAGNDEIGLGAYAAFTRAGLRVPEDVAIVGYDNVSRITSVHERLLTTIDPNLEEVGTAAVGHLLRAIGGDH</sequence>
<proteinExistence type="predicted"/>
<dbReference type="Gene3D" id="3.40.50.2300">
    <property type="match status" value="2"/>
</dbReference>
<evidence type="ECO:0000256" key="3">
    <source>
        <dbReference type="ARBA" id="ARBA00023163"/>
    </source>
</evidence>
<name>A0ABN3SMQ7_9ACTN</name>
<keyword evidence="6" id="KW-1185">Reference proteome</keyword>